<name>A0ABP6QPE5_9ACTN</name>
<dbReference type="RefSeq" id="WP_344838677.1">
    <property type="nucleotide sequence ID" value="NZ_BAAAUV010000039.1"/>
</dbReference>
<feature type="domain" description="DNA methylase N-4/N-6" evidence="4">
    <location>
        <begin position="28"/>
        <end position="92"/>
    </location>
</feature>
<proteinExistence type="inferred from homology"/>
<dbReference type="SUPFAM" id="SSF53335">
    <property type="entry name" value="S-adenosyl-L-methionine-dependent methyltransferases"/>
    <property type="match status" value="1"/>
</dbReference>
<accession>A0ABP6QPE5</accession>
<comment type="caution">
    <text evidence="5">The sequence shown here is derived from an EMBL/GenBank/DDBJ whole genome shotgun (WGS) entry which is preliminary data.</text>
</comment>
<keyword evidence="1" id="KW-0489">Methyltransferase</keyword>
<evidence type="ECO:0000259" key="4">
    <source>
        <dbReference type="Pfam" id="PF01555"/>
    </source>
</evidence>
<dbReference type="InterPro" id="IPR001091">
    <property type="entry name" value="RM_Methyltransferase"/>
</dbReference>
<evidence type="ECO:0000256" key="1">
    <source>
        <dbReference type="ARBA" id="ARBA00022603"/>
    </source>
</evidence>
<dbReference type="InterPro" id="IPR002941">
    <property type="entry name" value="DNA_methylase_N4/N6"/>
</dbReference>
<protein>
    <recommendedName>
        <fullName evidence="3">Methyltransferase</fullName>
        <ecNumber evidence="3">2.1.1.-</ecNumber>
    </recommendedName>
</protein>
<dbReference type="Proteomes" id="UP001501237">
    <property type="component" value="Unassembled WGS sequence"/>
</dbReference>
<dbReference type="PRINTS" id="PR00508">
    <property type="entry name" value="S21N4MTFRASE"/>
</dbReference>
<evidence type="ECO:0000256" key="2">
    <source>
        <dbReference type="ARBA" id="ARBA00022679"/>
    </source>
</evidence>
<evidence type="ECO:0000313" key="6">
    <source>
        <dbReference type="Proteomes" id="UP001501237"/>
    </source>
</evidence>
<dbReference type="InterPro" id="IPR029063">
    <property type="entry name" value="SAM-dependent_MTases_sf"/>
</dbReference>
<reference evidence="6" key="1">
    <citation type="journal article" date="2019" name="Int. J. Syst. Evol. Microbiol.">
        <title>The Global Catalogue of Microorganisms (GCM) 10K type strain sequencing project: providing services to taxonomists for standard genome sequencing and annotation.</title>
        <authorList>
            <consortium name="The Broad Institute Genomics Platform"/>
            <consortium name="The Broad Institute Genome Sequencing Center for Infectious Disease"/>
            <person name="Wu L."/>
            <person name="Ma J."/>
        </authorList>
    </citation>
    <scope>NUCLEOTIDE SEQUENCE [LARGE SCALE GENOMIC DNA]</scope>
    <source>
        <strain evidence="6">JCM 9377</strain>
    </source>
</reference>
<dbReference type="EC" id="2.1.1.-" evidence="3"/>
<gene>
    <name evidence="5" type="ORF">GCM10010468_76010</name>
</gene>
<evidence type="ECO:0000256" key="3">
    <source>
        <dbReference type="RuleBase" id="RU362026"/>
    </source>
</evidence>
<comment type="similarity">
    <text evidence="3">Belongs to the N(4)/N(6)-methyltransferase family.</text>
</comment>
<evidence type="ECO:0000313" key="5">
    <source>
        <dbReference type="EMBL" id="GAA3239723.1"/>
    </source>
</evidence>
<dbReference type="Gene3D" id="3.40.50.150">
    <property type="entry name" value="Vaccinia Virus protein VP39"/>
    <property type="match status" value="2"/>
</dbReference>
<keyword evidence="2" id="KW-0808">Transferase</keyword>
<keyword evidence="6" id="KW-1185">Reference proteome</keyword>
<dbReference type="Pfam" id="PF01555">
    <property type="entry name" value="N6_N4_Mtase"/>
    <property type="match status" value="1"/>
</dbReference>
<dbReference type="EMBL" id="BAAAUV010000039">
    <property type="protein sequence ID" value="GAA3239723.1"/>
    <property type="molecule type" value="Genomic_DNA"/>
</dbReference>
<organism evidence="5 6">
    <name type="scientific">Actinocorallia longicatena</name>
    <dbReference type="NCBI Taxonomy" id="111803"/>
    <lineage>
        <taxon>Bacteria</taxon>
        <taxon>Bacillati</taxon>
        <taxon>Actinomycetota</taxon>
        <taxon>Actinomycetes</taxon>
        <taxon>Streptosporangiales</taxon>
        <taxon>Thermomonosporaceae</taxon>
        <taxon>Actinocorallia</taxon>
    </lineage>
</organism>
<sequence length="290" mass="31134">MNAKKLFLPSVLTIGQRPSRTQRAGRYTEESMKHPAKMLPDLAAEVIGSFTKPGELVLDPMCGIGTTLVESLHLGRSAVGMEYEPDFARMAADNLAHARARGAKGEARVMCGDSRNIASTLASYRGEVSLVLTSPPYGASTHGHVKSFGLTGDAGVTKENHRYSTDKRNLAHRPRAELLGGFGQILSGSASLLRPFGVVAVTIRPIRVKGELIDLPGLVIDTAHEAGLVLTNRLAALLCGVRDGELVNRTSFFQRIETKRARAKGLPACATAHEDLLIFQTAADLKEVGR</sequence>